<dbReference type="SUPFAM" id="SSF52833">
    <property type="entry name" value="Thioredoxin-like"/>
    <property type="match status" value="1"/>
</dbReference>
<dbReference type="InterPro" id="IPR013766">
    <property type="entry name" value="Thioredoxin_domain"/>
</dbReference>
<comment type="caution">
    <text evidence="4">The sequence shown here is derived from an EMBL/GenBank/DDBJ whole genome shotgun (WGS) entry which is preliminary data.</text>
</comment>
<gene>
    <name evidence="4" type="ORF">FZEAL_1210</name>
</gene>
<keyword evidence="5" id="KW-1185">Reference proteome</keyword>
<dbReference type="OrthoDB" id="10263751at2759"/>
<name>A0A8H4UTN5_9HYPO</name>
<evidence type="ECO:0000313" key="4">
    <source>
        <dbReference type="EMBL" id="KAF4983358.1"/>
    </source>
</evidence>
<reference evidence="4" key="2">
    <citation type="submission" date="2020-05" db="EMBL/GenBank/DDBJ databases">
        <authorList>
            <person name="Kim H.-S."/>
            <person name="Proctor R.H."/>
            <person name="Brown D.W."/>
        </authorList>
    </citation>
    <scope>NUCLEOTIDE SEQUENCE</scope>
    <source>
        <strain evidence="4">NRRL 22465</strain>
    </source>
</reference>
<reference evidence="4" key="1">
    <citation type="journal article" date="2020" name="BMC Genomics">
        <title>Correction to: Identification and distribution of gene clusters required for synthesis of sphingolipid metabolism inhibitors in diverse species of the filamentous fungus Fusarium.</title>
        <authorList>
            <person name="Kim H.S."/>
            <person name="Lohmar J.M."/>
            <person name="Busman M."/>
            <person name="Brown D.W."/>
            <person name="Naumann T.A."/>
            <person name="Divon H.H."/>
            <person name="Lysoe E."/>
            <person name="Uhlig S."/>
            <person name="Proctor R.H."/>
        </authorList>
    </citation>
    <scope>NUCLEOTIDE SEQUENCE</scope>
    <source>
        <strain evidence="4">NRRL 22465</strain>
    </source>
</reference>
<protein>
    <recommendedName>
        <fullName evidence="3">Thioredoxin domain-containing protein</fullName>
    </recommendedName>
</protein>
<sequence>MSVTDIKTKAEFEELIKKTPYVVLQAHATWCGPCKAISPIFNKQADVLTIPDKYAFAKFDTDDVPDLAFDLGIRSIPAFFFFANGEKNDTIAGANPPVLTKALNEFAEKAKEGGELKTDENF</sequence>
<evidence type="ECO:0000256" key="2">
    <source>
        <dbReference type="ARBA" id="ARBA00023157"/>
    </source>
</evidence>
<comment type="similarity">
    <text evidence="1">Belongs to the thioredoxin family.</text>
</comment>
<dbReference type="EMBL" id="JABEYC010000066">
    <property type="protein sequence ID" value="KAF4983358.1"/>
    <property type="molecule type" value="Genomic_DNA"/>
</dbReference>
<accession>A0A8H4UTN5</accession>
<dbReference type="CDD" id="cd02947">
    <property type="entry name" value="TRX_family"/>
    <property type="match status" value="1"/>
</dbReference>
<dbReference type="AlphaFoldDB" id="A0A8H4UTN5"/>
<dbReference type="Proteomes" id="UP000635477">
    <property type="component" value="Unassembled WGS sequence"/>
</dbReference>
<dbReference type="PANTHER" id="PTHR46115">
    <property type="entry name" value="THIOREDOXIN-LIKE PROTEIN 1"/>
    <property type="match status" value="1"/>
</dbReference>
<dbReference type="PROSITE" id="PS51352">
    <property type="entry name" value="THIOREDOXIN_2"/>
    <property type="match status" value="1"/>
</dbReference>
<evidence type="ECO:0000259" key="3">
    <source>
        <dbReference type="PROSITE" id="PS51352"/>
    </source>
</evidence>
<organism evidence="4 5">
    <name type="scientific">Fusarium zealandicum</name>
    <dbReference type="NCBI Taxonomy" id="1053134"/>
    <lineage>
        <taxon>Eukaryota</taxon>
        <taxon>Fungi</taxon>
        <taxon>Dikarya</taxon>
        <taxon>Ascomycota</taxon>
        <taxon>Pezizomycotina</taxon>
        <taxon>Sordariomycetes</taxon>
        <taxon>Hypocreomycetidae</taxon>
        <taxon>Hypocreales</taxon>
        <taxon>Nectriaceae</taxon>
        <taxon>Fusarium</taxon>
        <taxon>Fusarium staphyleae species complex</taxon>
    </lineage>
</organism>
<keyword evidence="2" id="KW-1015">Disulfide bond</keyword>
<feature type="domain" description="Thioredoxin" evidence="3">
    <location>
        <begin position="1"/>
        <end position="108"/>
    </location>
</feature>
<evidence type="ECO:0000256" key="1">
    <source>
        <dbReference type="ARBA" id="ARBA00008987"/>
    </source>
</evidence>
<dbReference type="PRINTS" id="PR00421">
    <property type="entry name" value="THIOREDOXIN"/>
</dbReference>
<dbReference type="Pfam" id="PF00085">
    <property type="entry name" value="Thioredoxin"/>
    <property type="match status" value="1"/>
</dbReference>
<evidence type="ECO:0000313" key="5">
    <source>
        <dbReference type="Proteomes" id="UP000635477"/>
    </source>
</evidence>
<dbReference type="InterPro" id="IPR036249">
    <property type="entry name" value="Thioredoxin-like_sf"/>
</dbReference>
<dbReference type="Gene3D" id="3.40.30.10">
    <property type="entry name" value="Glutaredoxin"/>
    <property type="match status" value="1"/>
</dbReference>
<proteinExistence type="inferred from homology"/>